<evidence type="ECO:0000259" key="12">
    <source>
        <dbReference type="Pfam" id="PF02709"/>
    </source>
</evidence>
<accession>A0A443SD61</accession>
<dbReference type="AlphaFoldDB" id="A0A443SD61"/>
<evidence type="ECO:0000259" key="13">
    <source>
        <dbReference type="Pfam" id="PF13733"/>
    </source>
</evidence>
<evidence type="ECO:0000313" key="15">
    <source>
        <dbReference type="Proteomes" id="UP000288716"/>
    </source>
</evidence>
<dbReference type="GO" id="GO:0005975">
    <property type="term" value="P:carbohydrate metabolic process"/>
    <property type="evidence" value="ECO:0007669"/>
    <property type="project" value="InterPro"/>
</dbReference>
<keyword evidence="4 11" id="KW-0328">Glycosyltransferase</keyword>
<keyword evidence="5 11" id="KW-0808">Transferase</keyword>
<feature type="domain" description="Galactosyltransferase N-terminal" evidence="13">
    <location>
        <begin position="77"/>
        <end position="173"/>
    </location>
</feature>
<keyword evidence="8 11" id="KW-1133">Transmembrane helix</keyword>
<dbReference type="EC" id="2.4.1.-" evidence="11"/>
<feature type="domain" description="Galactosyltransferase C-terminal" evidence="12">
    <location>
        <begin position="194"/>
        <end position="262"/>
    </location>
</feature>
<dbReference type="VEuPathDB" id="VectorBase:LDEU006593"/>
<reference evidence="14 15" key="1">
    <citation type="journal article" date="2018" name="Gigascience">
        <title>Genomes of trombidid mites reveal novel predicted allergens and laterally-transferred genes associated with secondary metabolism.</title>
        <authorList>
            <person name="Dong X."/>
            <person name="Chaisiri K."/>
            <person name="Xia D."/>
            <person name="Armstrong S.D."/>
            <person name="Fang Y."/>
            <person name="Donnelly M.J."/>
            <person name="Kadowaki T."/>
            <person name="McGarry J.W."/>
            <person name="Darby A.C."/>
            <person name="Makepeace B.L."/>
        </authorList>
    </citation>
    <scope>NUCLEOTIDE SEQUENCE [LARGE SCALE GENOMIC DNA]</scope>
    <source>
        <strain evidence="14">UoL-UT</strain>
    </source>
</reference>
<dbReference type="InterPro" id="IPR027791">
    <property type="entry name" value="Galactosyl_T_C"/>
</dbReference>
<dbReference type="InterPro" id="IPR027995">
    <property type="entry name" value="Galactosyl_T_N"/>
</dbReference>
<dbReference type="Pfam" id="PF02709">
    <property type="entry name" value="Glyco_transf_7C"/>
    <property type="match status" value="1"/>
</dbReference>
<evidence type="ECO:0000256" key="9">
    <source>
        <dbReference type="ARBA" id="ARBA00023136"/>
    </source>
</evidence>
<dbReference type="EMBL" id="NCKV01003700">
    <property type="protein sequence ID" value="RWS25447.1"/>
    <property type="molecule type" value="Genomic_DNA"/>
</dbReference>
<gene>
    <name evidence="14" type="ORF">B4U80_03851</name>
</gene>
<evidence type="ECO:0000256" key="7">
    <source>
        <dbReference type="ARBA" id="ARBA00022968"/>
    </source>
</evidence>
<dbReference type="UniPathway" id="UPA00378"/>
<dbReference type="STRING" id="299467.A0A443SD61"/>
<evidence type="ECO:0000256" key="6">
    <source>
        <dbReference type="ARBA" id="ARBA00022692"/>
    </source>
</evidence>
<evidence type="ECO:0000256" key="2">
    <source>
        <dbReference type="ARBA" id="ARBA00004922"/>
    </source>
</evidence>
<dbReference type="Proteomes" id="UP000288716">
    <property type="component" value="Unassembled WGS sequence"/>
</dbReference>
<keyword evidence="9 11" id="KW-0472">Membrane</keyword>
<dbReference type="PRINTS" id="PR02050">
    <property type="entry name" value="B14GALTRFASE"/>
</dbReference>
<dbReference type="InterPro" id="IPR003859">
    <property type="entry name" value="Galactosyl_T"/>
</dbReference>
<sequence>MSSVGDTMESSPSLRDLPIKRCQQFKMLKGFLVLLVIAMVFFIFWFTNLQIFPVTKLANETSRRPWAVTRVITTAVYPTVYETQQKTAIIVPMRGRELHLKLFTRYMLVFLEKQKIDYRIYVIEQSEDGKEFNKGTLLNVGFVEALKVANYSCFIFHDIDLIPESDDNPPYKCGRQPIHLSAAVDTLNYTDSPPFLSRLPYDGLIGGAFAIRAKQLKSVNGYSNSYWGWGGEDDDLARRLYFNGFRFWRYPRKISRYSMLPHIPGVSKRSRFKILEKWQSRYRSDGINSLNYTIEKYERRDDYTRILVNIN</sequence>
<dbReference type="GO" id="GO:0016020">
    <property type="term" value="C:membrane"/>
    <property type="evidence" value="ECO:0007669"/>
    <property type="project" value="UniProtKB-SubCell"/>
</dbReference>
<keyword evidence="15" id="KW-1185">Reference proteome</keyword>
<keyword evidence="11" id="KW-0464">Manganese</keyword>
<protein>
    <recommendedName>
        <fullName evidence="11">Beta-1,4-N-acetylgalactosaminyltransferase</fullName>
        <ecNumber evidence="11">2.4.1.-</ecNumber>
    </recommendedName>
    <alternativeName>
        <fullName evidence="11">Beta-4-GalNAcT</fullName>
    </alternativeName>
</protein>
<dbReference type="Pfam" id="PF13733">
    <property type="entry name" value="Glyco_transf_7N"/>
    <property type="match status" value="1"/>
</dbReference>
<keyword evidence="11" id="KW-0479">Metal-binding</keyword>
<dbReference type="PANTHER" id="PTHR19300:SF57">
    <property type="entry name" value="BETA-1,4-N-ACETYLGALACTOSAMINYLTRANSFERASE"/>
    <property type="match status" value="1"/>
</dbReference>
<dbReference type="PANTHER" id="PTHR19300">
    <property type="entry name" value="BETA-1,4-GALACTOSYLTRANSFERASE"/>
    <property type="match status" value="1"/>
</dbReference>
<dbReference type="GO" id="GO:0008378">
    <property type="term" value="F:galactosyltransferase activity"/>
    <property type="evidence" value="ECO:0007669"/>
    <property type="project" value="TreeGrafter"/>
</dbReference>
<evidence type="ECO:0000256" key="1">
    <source>
        <dbReference type="ARBA" id="ARBA00004606"/>
    </source>
</evidence>
<dbReference type="Gene3D" id="3.90.550.10">
    <property type="entry name" value="Spore Coat Polysaccharide Biosynthesis Protein SpsA, Chain A"/>
    <property type="match status" value="1"/>
</dbReference>
<dbReference type="GO" id="GO:0005794">
    <property type="term" value="C:Golgi apparatus"/>
    <property type="evidence" value="ECO:0007669"/>
    <property type="project" value="TreeGrafter"/>
</dbReference>
<proteinExistence type="inferred from homology"/>
<evidence type="ECO:0000313" key="14">
    <source>
        <dbReference type="EMBL" id="RWS25447.1"/>
    </source>
</evidence>
<comment type="pathway">
    <text evidence="2 11">Protein modification; protein glycosylation.</text>
</comment>
<feature type="transmembrane region" description="Helical" evidence="11">
    <location>
        <begin position="27"/>
        <end position="46"/>
    </location>
</feature>
<keyword evidence="7 11" id="KW-0735">Signal-anchor</keyword>
<evidence type="ECO:0000256" key="8">
    <source>
        <dbReference type="ARBA" id="ARBA00022989"/>
    </source>
</evidence>
<keyword evidence="10 11" id="KW-0325">Glycoprotein</keyword>
<evidence type="ECO:0000256" key="3">
    <source>
        <dbReference type="ARBA" id="ARBA00005735"/>
    </source>
</evidence>
<evidence type="ECO:0000256" key="10">
    <source>
        <dbReference type="ARBA" id="ARBA00023180"/>
    </source>
</evidence>
<dbReference type="GO" id="GO:0006688">
    <property type="term" value="P:glycosphingolipid biosynthetic process"/>
    <property type="evidence" value="ECO:0007669"/>
    <property type="project" value="TreeGrafter"/>
</dbReference>
<dbReference type="GO" id="GO:0046872">
    <property type="term" value="F:metal ion binding"/>
    <property type="evidence" value="ECO:0007669"/>
    <property type="project" value="UniProtKB-UniRule"/>
</dbReference>
<dbReference type="SUPFAM" id="SSF53448">
    <property type="entry name" value="Nucleotide-diphospho-sugar transferases"/>
    <property type="match status" value="1"/>
</dbReference>
<evidence type="ECO:0000256" key="5">
    <source>
        <dbReference type="ARBA" id="ARBA00022679"/>
    </source>
</evidence>
<dbReference type="OrthoDB" id="10038994at2759"/>
<comment type="function">
    <text evidence="11">Catalyzes the transfer of galactose onto proteins or lipids.</text>
</comment>
<dbReference type="InterPro" id="IPR029044">
    <property type="entry name" value="Nucleotide-diphossugar_trans"/>
</dbReference>
<keyword evidence="6 11" id="KW-0812">Transmembrane</keyword>
<evidence type="ECO:0000256" key="4">
    <source>
        <dbReference type="ARBA" id="ARBA00022676"/>
    </source>
</evidence>
<comment type="subcellular location">
    <subcellularLocation>
        <location evidence="1 11">Membrane</location>
        <topology evidence="1 11">Single-pass type II membrane protein</topology>
    </subcellularLocation>
</comment>
<evidence type="ECO:0000256" key="11">
    <source>
        <dbReference type="RuleBase" id="RU368121"/>
    </source>
</evidence>
<comment type="caution">
    <text evidence="14">The sequence shown here is derived from an EMBL/GenBank/DDBJ whole genome shotgun (WGS) entry which is preliminary data.</text>
</comment>
<organism evidence="14 15">
    <name type="scientific">Leptotrombidium deliense</name>
    <dbReference type="NCBI Taxonomy" id="299467"/>
    <lineage>
        <taxon>Eukaryota</taxon>
        <taxon>Metazoa</taxon>
        <taxon>Ecdysozoa</taxon>
        <taxon>Arthropoda</taxon>
        <taxon>Chelicerata</taxon>
        <taxon>Arachnida</taxon>
        <taxon>Acari</taxon>
        <taxon>Acariformes</taxon>
        <taxon>Trombidiformes</taxon>
        <taxon>Prostigmata</taxon>
        <taxon>Anystina</taxon>
        <taxon>Parasitengona</taxon>
        <taxon>Trombiculoidea</taxon>
        <taxon>Trombiculidae</taxon>
        <taxon>Leptotrombidium</taxon>
    </lineage>
</organism>
<comment type="cofactor">
    <cofactor evidence="11">
        <name>Mn(2+)</name>
        <dbReference type="ChEBI" id="CHEBI:29035"/>
    </cofactor>
</comment>
<comment type="similarity">
    <text evidence="3 11">Belongs to the glycosyltransferase 7 family.</text>
</comment>
<name>A0A443SD61_9ACAR</name>
<dbReference type="GO" id="GO:0033842">
    <property type="term" value="F:N-acetyl-beta-glucosaminyl-derivative 4-beta-N-acetylgalactosaminyltransferase activity"/>
    <property type="evidence" value="ECO:0007669"/>
    <property type="project" value="TreeGrafter"/>
</dbReference>